<dbReference type="PANTHER" id="PTHR42953:SF1">
    <property type="entry name" value="METAL-BINDING PROTEIN HI_0362-RELATED"/>
    <property type="match status" value="1"/>
</dbReference>
<dbReference type="GO" id="GO:0030313">
    <property type="term" value="C:cell envelope"/>
    <property type="evidence" value="ECO:0007669"/>
    <property type="project" value="UniProtKB-SubCell"/>
</dbReference>
<dbReference type="RefSeq" id="WP_256594293.1">
    <property type="nucleotide sequence ID" value="NZ_CP160452.1"/>
</dbReference>
<keyword evidence="3" id="KW-0479">Metal-binding</keyword>
<dbReference type="PRINTS" id="PR00691">
    <property type="entry name" value="ADHESINB"/>
</dbReference>
<evidence type="ECO:0000256" key="6">
    <source>
        <dbReference type="SAM" id="Coils"/>
    </source>
</evidence>
<evidence type="ECO:0000256" key="1">
    <source>
        <dbReference type="ARBA" id="ARBA00004196"/>
    </source>
</evidence>
<keyword evidence="10" id="KW-1185">Reference proteome</keyword>
<keyword evidence="4 7" id="KW-0732">Signal</keyword>
<feature type="signal peptide" evidence="7">
    <location>
        <begin position="1"/>
        <end position="26"/>
    </location>
</feature>
<dbReference type="PROSITE" id="PS51257">
    <property type="entry name" value="PROKAR_LIPOPROTEIN"/>
    <property type="match status" value="1"/>
</dbReference>
<dbReference type="GO" id="GO:0030001">
    <property type="term" value="P:metal ion transport"/>
    <property type="evidence" value="ECO:0007669"/>
    <property type="project" value="InterPro"/>
</dbReference>
<evidence type="ECO:0000256" key="2">
    <source>
        <dbReference type="ARBA" id="ARBA00022448"/>
    </source>
</evidence>
<evidence type="ECO:0000256" key="3">
    <source>
        <dbReference type="ARBA" id="ARBA00022723"/>
    </source>
</evidence>
<name>A0A380BBE9_SPOPA</name>
<evidence type="ECO:0000313" key="10">
    <source>
        <dbReference type="Proteomes" id="UP000254519"/>
    </source>
</evidence>
<dbReference type="PRINTS" id="PR00690">
    <property type="entry name" value="ADHESNFAMILY"/>
</dbReference>
<dbReference type="Gene3D" id="3.40.50.1980">
    <property type="entry name" value="Nitrogenase molybdenum iron protein domain"/>
    <property type="match status" value="2"/>
</dbReference>
<dbReference type="Pfam" id="PF01297">
    <property type="entry name" value="ZnuA"/>
    <property type="match status" value="1"/>
</dbReference>
<evidence type="ECO:0000313" key="9">
    <source>
        <dbReference type="EMBL" id="SUI98847.1"/>
    </source>
</evidence>
<keyword evidence="2 5" id="KW-0813">Transport</keyword>
<dbReference type="CDD" id="cd01137">
    <property type="entry name" value="PsaA"/>
    <property type="match status" value="1"/>
</dbReference>
<dbReference type="InterPro" id="IPR006127">
    <property type="entry name" value="ZnuA-like"/>
</dbReference>
<reference evidence="8 10" key="1">
    <citation type="submission" date="2018-06" db="EMBL/GenBank/DDBJ databases">
        <authorList>
            <consortium name="Pathogen Informatics"/>
            <person name="Doyle S."/>
        </authorList>
    </citation>
    <scope>NUCLEOTIDE SEQUENCE [LARGE SCALE GENOMIC DNA]</scope>
    <source>
        <strain evidence="10">ATCC 11859 / DSM 33 / NCIB 8841 / NCTC 4822</strain>
        <strain evidence="8">NCTC4822</strain>
    </source>
</reference>
<feature type="chain" id="PRO_5036333496" evidence="7">
    <location>
        <begin position="27"/>
        <end position="312"/>
    </location>
</feature>
<dbReference type="InterPro" id="IPR050492">
    <property type="entry name" value="Bact_metal-bind_prot9"/>
</dbReference>
<feature type="coiled-coil region" evidence="6">
    <location>
        <begin position="162"/>
        <end position="196"/>
    </location>
</feature>
<gene>
    <name evidence="8" type="primary">psaA_1</name>
    <name evidence="9" type="synonym">psaA_2</name>
    <name evidence="8" type="ORF">NCTC4822_00004</name>
    <name evidence="9" type="ORF">NCTC4822_00278</name>
</gene>
<dbReference type="Proteomes" id="UP000254519">
    <property type="component" value="Unassembled WGS sequence"/>
</dbReference>
<dbReference type="AlphaFoldDB" id="A0A380BBE9"/>
<dbReference type="SUPFAM" id="SSF53807">
    <property type="entry name" value="Helical backbone' metal receptor"/>
    <property type="match status" value="1"/>
</dbReference>
<dbReference type="EMBL" id="UGYZ01000002">
    <property type="protein sequence ID" value="SUI98847.1"/>
    <property type="molecule type" value="Genomic_DNA"/>
</dbReference>
<dbReference type="GO" id="GO:0046872">
    <property type="term" value="F:metal ion binding"/>
    <property type="evidence" value="ECO:0007669"/>
    <property type="project" value="UniProtKB-KW"/>
</dbReference>
<comment type="similarity">
    <text evidence="5">Belongs to the bacterial solute-binding protein 9 family.</text>
</comment>
<keyword evidence="6" id="KW-0175">Coiled coil</keyword>
<evidence type="ECO:0000256" key="4">
    <source>
        <dbReference type="ARBA" id="ARBA00022729"/>
    </source>
</evidence>
<proteinExistence type="inferred from homology"/>
<evidence type="ECO:0000313" key="8">
    <source>
        <dbReference type="EMBL" id="SUI97715.1"/>
    </source>
</evidence>
<dbReference type="GO" id="GO:0007155">
    <property type="term" value="P:cell adhesion"/>
    <property type="evidence" value="ECO:0007669"/>
    <property type="project" value="InterPro"/>
</dbReference>
<organism evidence="8 10">
    <name type="scientific">Sporosarcina pasteurii</name>
    <name type="common">Bacillus pasteurii</name>
    <dbReference type="NCBI Taxonomy" id="1474"/>
    <lineage>
        <taxon>Bacteria</taxon>
        <taxon>Bacillati</taxon>
        <taxon>Bacillota</taxon>
        <taxon>Bacilli</taxon>
        <taxon>Bacillales</taxon>
        <taxon>Caryophanaceae</taxon>
        <taxon>Sporosarcina</taxon>
    </lineage>
</organism>
<dbReference type="InterPro" id="IPR006129">
    <property type="entry name" value="AdhesinB"/>
</dbReference>
<dbReference type="PANTHER" id="PTHR42953">
    <property type="entry name" value="HIGH-AFFINITY ZINC UPTAKE SYSTEM PROTEIN ZNUA-RELATED"/>
    <property type="match status" value="1"/>
</dbReference>
<evidence type="ECO:0000256" key="7">
    <source>
        <dbReference type="SAM" id="SignalP"/>
    </source>
</evidence>
<protein>
    <submittedName>
        <fullName evidence="8">Pneumococcal surface adhesin A</fullName>
    </submittedName>
</protein>
<comment type="subcellular location">
    <subcellularLocation>
        <location evidence="1">Cell envelope</location>
    </subcellularLocation>
</comment>
<accession>A0A380BBE9</accession>
<dbReference type="InterPro" id="IPR006128">
    <property type="entry name" value="Lipoprotein_PsaA-like"/>
</dbReference>
<evidence type="ECO:0000256" key="5">
    <source>
        <dbReference type="RuleBase" id="RU003512"/>
    </source>
</evidence>
<dbReference type="EMBL" id="UGYZ01000001">
    <property type="protein sequence ID" value="SUI97715.1"/>
    <property type="molecule type" value="Genomic_DNA"/>
</dbReference>
<sequence length="312" mass="34938">MMKKLFKAGIVTILATFLLVACGNQAEKTAGGSDKIQAIATFSIIHDIVSEVGGEHVDVHSMVPIGTDPHEYEPLPVDIKKATDADALFYNGFNLEGEEHGWFFKLVDSVGADKNKVFELMEGVEPLYLTSDDGSEKEVNPHAFLDPVVAIKMTENTRDALIKVDEQHKEDYEKNAEQLLEKLRALDEEYKTKIDEIPEERRVLVTSERAYQYMAERYGLKEGYIWEVDTEENGSPTQIKSLVTFVKETNVPALFVETNVDPRPMETVSNETGVPIAAKLFSDELGRQGADGGTVVSFLQYNIDTIYEHLKE</sequence>